<sequence>MKMLDAGADDYIFFTCGKQELHARLHGHARRYRGRQTSSCEAPRQIGPFLALESKDQRIRLQCAKRSVIVRGQIVHLTPIECALLFILMREGGKVLSHQSLLHAVWGEAYHGEVDYIRVYLHTLRLKLEEDPKHPSYLETITGVGYRFSQLCIPTTFHGEASHSEIVGENRT</sequence>
<dbReference type="InterPro" id="IPR016032">
    <property type="entry name" value="Sig_transdc_resp-reg_C-effctor"/>
</dbReference>
<gene>
    <name evidence="8" type="ORF">KSB_22390</name>
</gene>
<dbReference type="PANTHER" id="PTHR48111">
    <property type="entry name" value="REGULATOR OF RPOS"/>
    <property type="match status" value="1"/>
</dbReference>
<reference evidence="8 9" key="1">
    <citation type="journal article" date="2021" name="Int. J. Syst. Evol. Microbiol.">
        <title>Reticulibacter mediterranei gen. nov., sp. nov., within the new family Reticulibacteraceae fam. nov., and Ktedonospora formicarum gen. nov., sp. nov., Ktedonobacter robiniae sp. nov., Dictyobacter formicarum sp. nov. and Dictyobacter arantiisoli sp. nov., belonging to the class Ktedonobacteria.</title>
        <authorList>
            <person name="Yabe S."/>
            <person name="Zheng Y."/>
            <person name="Wang C.M."/>
            <person name="Sakai Y."/>
            <person name="Abe K."/>
            <person name="Yokota A."/>
            <person name="Donadio S."/>
            <person name="Cavaletti L."/>
            <person name="Monciardini P."/>
        </authorList>
    </citation>
    <scope>NUCLEOTIDE SEQUENCE [LARGE SCALE GENOMIC DNA]</scope>
    <source>
        <strain evidence="8 9">SOSP1-30</strain>
    </source>
</reference>
<keyword evidence="2" id="KW-0902">Two-component regulatory system</keyword>
<dbReference type="SUPFAM" id="SSF46894">
    <property type="entry name" value="C-terminal effector domain of the bipartite response regulators"/>
    <property type="match status" value="1"/>
</dbReference>
<keyword evidence="1" id="KW-0597">Phosphoprotein</keyword>
<comment type="caution">
    <text evidence="8">The sequence shown here is derived from an EMBL/GenBank/DDBJ whole genome shotgun (WGS) entry which is preliminary data.</text>
</comment>
<evidence type="ECO:0000313" key="9">
    <source>
        <dbReference type="Proteomes" id="UP000654345"/>
    </source>
</evidence>
<dbReference type="CDD" id="cd00383">
    <property type="entry name" value="trans_reg_C"/>
    <property type="match status" value="1"/>
</dbReference>
<name>A0ABQ3ULZ0_9CHLR</name>
<feature type="DNA-binding region" description="OmpR/PhoB-type" evidence="6">
    <location>
        <begin position="47"/>
        <end position="150"/>
    </location>
</feature>
<protein>
    <recommendedName>
        <fullName evidence="7">OmpR/PhoB-type domain-containing protein</fullName>
    </recommendedName>
</protein>
<keyword evidence="3" id="KW-0805">Transcription regulation</keyword>
<evidence type="ECO:0000256" key="3">
    <source>
        <dbReference type="ARBA" id="ARBA00023015"/>
    </source>
</evidence>
<dbReference type="EMBL" id="BNJG01000001">
    <property type="protein sequence ID" value="GHO53764.1"/>
    <property type="molecule type" value="Genomic_DNA"/>
</dbReference>
<dbReference type="Gene3D" id="1.10.10.10">
    <property type="entry name" value="Winged helix-like DNA-binding domain superfamily/Winged helix DNA-binding domain"/>
    <property type="match status" value="1"/>
</dbReference>
<evidence type="ECO:0000256" key="1">
    <source>
        <dbReference type="ARBA" id="ARBA00022553"/>
    </source>
</evidence>
<proteinExistence type="predicted"/>
<evidence type="ECO:0000256" key="2">
    <source>
        <dbReference type="ARBA" id="ARBA00023012"/>
    </source>
</evidence>
<dbReference type="InterPro" id="IPR001867">
    <property type="entry name" value="OmpR/PhoB-type_DNA-bd"/>
</dbReference>
<keyword evidence="4 6" id="KW-0238">DNA-binding</keyword>
<keyword evidence="9" id="KW-1185">Reference proteome</keyword>
<evidence type="ECO:0000259" key="7">
    <source>
        <dbReference type="PROSITE" id="PS51755"/>
    </source>
</evidence>
<organism evidence="8 9">
    <name type="scientific">Ktedonobacter robiniae</name>
    <dbReference type="NCBI Taxonomy" id="2778365"/>
    <lineage>
        <taxon>Bacteria</taxon>
        <taxon>Bacillati</taxon>
        <taxon>Chloroflexota</taxon>
        <taxon>Ktedonobacteria</taxon>
        <taxon>Ktedonobacterales</taxon>
        <taxon>Ktedonobacteraceae</taxon>
        <taxon>Ktedonobacter</taxon>
    </lineage>
</organism>
<feature type="domain" description="OmpR/PhoB-type" evidence="7">
    <location>
        <begin position="47"/>
        <end position="150"/>
    </location>
</feature>
<dbReference type="InterPro" id="IPR036388">
    <property type="entry name" value="WH-like_DNA-bd_sf"/>
</dbReference>
<dbReference type="PANTHER" id="PTHR48111:SF1">
    <property type="entry name" value="TWO-COMPONENT RESPONSE REGULATOR ORR33"/>
    <property type="match status" value="1"/>
</dbReference>
<dbReference type="InterPro" id="IPR039420">
    <property type="entry name" value="WalR-like"/>
</dbReference>
<evidence type="ECO:0000313" key="8">
    <source>
        <dbReference type="EMBL" id="GHO53764.1"/>
    </source>
</evidence>
<evidence type="ECO:0000256" key="6">
    <source>
        <dbReference type="PROSITE-ProRule" id="PRU01091"/>
    </source>
</evidence>
<accession>A0ABQ3ULZ0</accession>
<keyword evidence="5" id="KW-0804">Transcription</keyword>
<dbReference type="Proteomes" id="UP000654345">
    <property type="component" value="Unassembled WGS sequence"/>
</dbReference>
<dbReference type="SMART" id="SM00862">
    <property type="entry name" value="Trans_reg_C"/>
    <property type="match status" value="1"/>
</dbReference>
<evidence type="ECO:0000256" key="5">
    <source>
        <dbReference type="ARBA" id="ARBA00023163"/>
    </source>
</evidence>
<evidence type="ECO:0000256" key="4">
    <source>
        <dbReference type="ARBA" id="ARBA00023125"/>
    </source>
</evidence>
<dbReference type="PROSITE" id="PS51755">
    <property type="entry name" value="OMPR_PHOB"/>
    <property type="match status" value="1"/>
</dbReference>
<dbReference type="Pfam" id="PF00486">
    <property type="entry name" value="Trans_reg_C"/>
    <property type="match status" value="1"/>
</dbReference>